<feature type="compositionally biased region" description="Acidic residues" evidence="1">
    <location>
        <begin position="111"/>
        <end position="122"/>
    </location>
</feature>
<dbReference type="STRING" id="73230.A0A2B7ZFA1"/>
<feature type="region of interest" description="Disordered" evidence="1">
    <location>
        <begin position="69"/>
        <end position="155"/>
    </location>
</feature>
<comment type="caution">
    <text evidence="2">The sequence shown here is derived from an EMBL/GenBank/DDBJ whole genome shotgun (WGS) entry which is preliminary data.</text>
</comment>
<name>A0A2B7ZFA1_9EURO</name>
<feature type="region of interest" description="Disordered" evidence="1">
    <location>
        <begin position="362"/>
        <end position="381"/>
    </location>
</feature>
<dbReference type="VEuPathDB" id="FungiDB:EMCG_01822"/>
<dbReference type="EMBL" id="PDND01000107">
    <property type="protein sequence ID" value="PGH32030.1"/>
    <property type="molecule type" value="Genomic_DNA"/>
</dbReference>
<dbReference type="VEuPathDB" id="FungiDB:EMCG_01821"/>
<dbReference type="Pfam" id="PF11917">
    <property type="entry name" value="DUF3435"/>
    <property type="match status" value="1"/>
</dbReference>
<proteinExistence type="predicted"/>
<dbReference type="InterPro" id="IPR021842">
    <property type="entry name" value="DUF3435"/>
</dbReference>
<accession>A0A2B7ZFA1</accession>
<gene>
    <name evidence="2" type="ORF">GX50_05224</name>
</gene>
<sequence>MFSPVPGPVILNMSFSAPILPPASVFHLTARPVLVVYRLKHSPSQFLTLGSHFAADPSLRAVLIMVPRSRPDGADDKESQSKSHSSPALDAIFSDSGYESGTNSDPSKDENDSDDSDDDVLDYEGQLPPEHYLAQAENPDVSQLRQKQHSDLTQEKPDETCYTSVLTWCSNGTKSQTWMRLFISCTHSLAGDVISITKTESGLSKETLVKIKDVIALVTKEKGLELVRRQKKNMYIEDVAEFAHVLLTITEHLTVPSRGTSAPSFSEHKANPDLRSGRQTSTVYFLKTEVYKEVSRKESSVDVLDHGSSGVDCLTELCRNWFKILEIIFVPTLVLSPHVCFEIMLFHIGGFKKISTSGPVLDSPEKLYSPKVPEGKGQQEL</sequence>
<dbReference type="AlphaFoldDB" id="A0A2B7ZFA1"/>
<protein>
    <submittedName>
        <fullName evidence="2">Uncharacterized protein</fullName>
    </submittedName>
</protein>
<reference evidence="2 3" key="1">
    <citation type="submission" date="2017-10" db="EMBL/GenBank/DDBJ databases">
        <title>Comparative genomics in systemic dimorphic fungi from Ajellomycetaceae.</title>
        <authorList>
            <person name="Munoz J.F."/>
            <person name="Mcewen J.G."/>
            <person name="Clay O.K."/>
            <person name="Cuomo C.A."/>
        </authorList>
    </citation>
    <scope>NUCLEOTIDE SEQUENCE [LARGE SCALE GENOMIC DNA]</scope>
    <source>
        <strain evidence="2 3">UAMH4076</strain>
    </source>
</reference>
<evidence type="ECO:0000256" key="1">
    <source>
        <dbReference type="SAM" id="MobiDB-lite"/>
    </source>
</evidence>
<feature type="compositionally biased region" description="Basic and acidic residues" evidence="1">
    <location>
        <begin position="69"/>
        <end position="81"/>
    </location>
</feature>
<keyword evidence="3" id="KW-1185">Reference proteome</keyword>
<dbReference type="Proteomes" id="UP000226031">
    <property type="component" value="Unassembled WGS sequence"/>
</dbReference>
<evidence type="ECO:0000313" key="2">
    <source>
        <dbReference type="EMBL" id="PGH32030.1"/>
    </source>
</evidence>
<organism evidence="2 3">
    <name type="scientific">[Emmonsia] crescens</name>
    <dbReference type="NCBI Taxonomy" id="73230"/>
    <lineage>
        <taxon>Eukaryota</taxon>
        <taxon>Fungi</taxon>
        <taxon>Dikarya</taxon>
        <taxon>Ascomycota</taxon>
        <taxon>Pezizomycotina</taxon>
        <taxon>Eurotiomycetes</taxon>
        <taxon>Eurotiomycetidae</taxon>
        <taxon>Onygenales</taxon>
        <taxon>Ajellomycetaceae</taxon>
        <taxon>Emergomyces</taxon>
    </lineage>
</organism>
<evidence type="ECO:0000313" key="3">
    <source>
        <dbReference type="Proteomes" id="UP000226031"/>
    </source>
</evidence>